<evidence type="ECO:0000259" key="8">
    <source>
        <dbReference type="Pfam" id="PF00155"/>
    </source>
</evidence>
<keyword evidence="6" id="KW-0663">Pyridoxal phosphate</keyword>
<comment type="caution">
    <text evidence="9">The sequence shown here is derived from an EMBL/GenBank/DDBJ whole genome shotgun (WGS) entry which is preliminary data.</text>
</comment>
<dbReference type="Gene3D" id="3.40.640.10">
    <property type="entry name" value="Type I PLP-dependent aspartate aminotransferase-like (Major domain)"/>
    <property type="match status" value="1"/>
</dbReference>
<dbReference type="EMBL" id="JBHUFZ010000016">
    <property type="protein sequence ID" value="MFD1890065.1"/>
    <property type="molecule type" value="Genomic_DNA"/>
</dbReference>
<keyword evidence="10" id="KW-1185">Reference proteome</keyword>
<dbReference type="Gene3D" id="3.90.1150.10">
    <property type="entry name" value="Aspartate Aminotransferase, domain 1"/>
    <property type="match status" value="1"/>
</dbReference>
<name>A0ABW4RUW5_9ACTN</name>
<dbReference type="InterPro" id="IPR015422">
    <property type="entry name" value="PyrdxlP-dep_Trfase_small"/>
</dbReference>
<dbReference type="GO" id="GO:0008483">
    <property type="term" value="F:transaminase activity"/>
    <property type="evidence" value="ECO:0007669"/>
    <property type="project" value="UniProtKB-KW"/>
</dbReference>
<evidence type="ECO:0000256" key="1">
    <source>
        <dbReference type="ARBA" id="ARBA00001933"/>
    </source>
</evidence>
<dbReference type="CDD" id="cd00609">
    <property type="entry name" value="AAT_like"/>
    <property type="match status" value="1"/>
</dbReference>
<dbReference type="SUPFAM" id="SSF53383">
    <property type="entry name" value="PLP-dependent transferases"/>
    <property type="match status" value="1"/>
</dbReference>
<comment type="subunit">
    <text evidence="3">Homodimer.</text>
</comment>
<dbReference type="PANTHER" id="PTHR11879">
    <property type="entry name" value="ASPARTATE AMINOTRANSFERASE"/>
    <property type="match status" value="1"/>
</dbReference>
<accession>A0ABW4RUW5</accession>
<comment type="similarity">
    <text evidence="2 7">Belongs to the class-I pyridoxal-phosphate-dependent aminotransferase family.</text>
</comment>
<evidence type="ECO:0000256" key="6">
    <source>
        <dbReference type="ARBA" id="ARBA00022898"/>
    </source>
</evidence>
<dbReference type="Proteomes" id="UP001597326">
    <property type="component" value="Unassembled WGS sequence"/>
</dbReference>
<dbReference type="Pfam" id="PF00155">
    <property type="entry name" value="Aminotran_1_2"/>
    <property type="match status" value="1"/>
</dbReference>
<evidence type="ECO:0000313" key="9">
    <source>
        <dbReference type="EMBL" id="MFD1890065.1"/>
    </source>
</evidence>
<dbReference type="InterPro" id="IPR015421">
    <property type="entry name" value="PyrdxlP-dep_Trfase_major"/>
</dbReference>
<organism evidence="9 10">
    <name type="scientific">Luteococcus peritonei</name>
    <dbReference type="NCBI Taxonomy" id="88874"/>
    <lineage>
        <taxon>Bacteria</taxon>
        <taxon>Bacillati</taxon>
        <taxon>Actinomycetota</taxon>
        <taxon>Actinomycetes</taxon>
        <taxon>Propionibacteriales</taxon>
        <taxon>Propionibacteriaceae</taxon>
        <taxon>Luteococcus</taxon>
    </lineage>
</organism>
<comment type="cofactor">
    <cofactor evidence="1 7">
        <name>pyridoxal 5'-phosphate</name>
        <dbReference type="ChEBI" id="CHEBI:597326"/>
    </cofactor>
</comment>
<keyword evidence="5 7" id="KW-0808">Transferase</keyword>
<dbReference type="InterPro" id="IPR015424">
    <property type="entry name" value="PyrdxlP-dep_Trfase"/>
</dbReference>
<dbReference type="InterPro" id="IPR004839">
    <property type="entry name" value="Aminotransferase_I/II_large"/>
</dbReference>
<evidence type="ECO:0000256" key="4">
    <source>
        <dbReference type="ARBA" id="ARBA00022576"/>
    </source>
</evidence>
<evidence type="ECO:0000256" key="7">
    <source>
        <dbReference type="RuleBase" id="RU000481"/>
    </source>
</evidence>
<dbReference type="EC" id="2.6.1.-" evidence="7"/>
<evidence type="ECO:0000313" key="10">
    <source>
        <dbReference type="Proteomes" id="UP001597326"/>
    </source>
</evidence>
<dbReference type="PANTHER" id="PTHR11879:SF37">
    <property type="entry name" value="AROMATIC-AMINO-ACID AMINOTRANSFERASE"/>
    <property type="match status" value="1"/>
</dbReference>
<proteinExistence type="inferred from homology"/>
<dbReference type="InterPro" id="IPR000796">
    <property type="entry name" value="Asp_trans"/>
</dbReference>
<evidence type="ECO:0000256" key="5">
    <source>
        <dbReference type="ARBA" id="ARBA00022679"/>
    </source>
</evidence>
<sequence>MPSYDDIEYYPGDPILGLADLYAADTHPQKVNLGVGIYLDEQGRLPLPECVEVAERRIAANPAPRGYIPIGGLPDYVARTQEVVFGADSPLLEQQRVASVQTLGGSGALKEGADFLRGLLGASKMIMSNPSWANHQAIFEGAGYEVGRYRYHDDEAHGVDVDGMLADLAAAEPGTVVVLHACCHNPTGYDIDEAQWRQVAEGAKRRELVPFLDMAYQGFAEGLEADRVAIRVFAESGQRFCVGNSFSKTFGLYGERVGALHLVCRDDEEAVRVRSQLCRVIRTNYSNPPTHGARVVSEVLGDEQLRASWETELAGMRERIRRMREALVTGLREEGVEDMDFVAEQNGMFSNSGLSVAQMHQLRSDFGVYGTDDGRMCVAGLNEDNVQVVARAIAQVRRAEG</sequence>
<reference evidence="10" key="1">
    <citation type="journal article" date="2019" name="Int. J. Syst. Evol. Microbiol.">
        <title>The Global Catalogue of Microorganisms (GCM) 10K type strain sequencing project: providing services to taxonomists for standard genome sequencing and annotation.</title>
        <authorList>
            <consortium name="The Broad Institute Genomics Platform"/>
            <consortium name="The Broad Institute Genome Sequencing Center for Infectious Disease"/>
            <person name="Wu L."/>
            <person name="Ma J."/>
        </authorList>
    </citation>
    <scope>NUCLEOTIDE SEQUENCE [LARGE SCALE GENOMIC DNA]</scope>
    <source>
        <strain evidence="10">CAIM 431</strain>
    </source>
</reference>
<evidence type="ECO:0000256" key="2">
    <source>
        <dbReference type="ARBA" id="ARBA00007441"/>
    </source>
</evidence>
<dbReference type="InterPro" id="IPR004838">
    <property type="entry name" value="NHTrfase_class1_PyrdxlP-BS"/>
</dbReference>
<evidence type="ECO:0000256" key="3">
    <source>
        <dbReference type="ARBA" id="ARBA00011738"/>
    </source>
</evidence>
<dbReference type="PROSITE" id="PS00105">
    <property type="entry name" value="AA_TRANSFER_CLASS_1"/>
    <property type="match status" value="1"/>
</dbReference>
<dbReference type="NCBIfam" id="NF006719">
    <property type="entry name" value="PRK09257.1"/>
    <property type="match status" value="1"/>
</dbReference>
<dbReference type="RefSeq" id="WP_343873015.1">
    <property type="nucleotide sequence ID" value="NZ_BAAAIX010000013.1"/>
</dbReference>
<keyword evidence="4 7" id="KW-0032">Aminotransferase</keyword>
<dbReference type="PRINTS" id="PR00799">
    <property type="entry name" value="TRANSAMINASE"/>
</dbReference>
<feature type="domain" description="Aminotransferase class I/classII large" evidence="8">
    <location>
        <begin position="29"/>
        <end position="393"/>
    </location>
</feature>
<gene>
    <name evidence="9" type="ORF">ACFSCS_07690</name>
</gene>
<protein>
    <recommendedName>
        <fullName evidence="7">Aminotransferase</fullName>
        <ecNumber evidence="7">2.6.1.-</ecNumber>
    </recommendedName>
</protein>